<dbReference type="EMBL" id="SMFV01000001">
    <property type="protein sequence ID" value="TCK06657.1"/>
    <property type="molecule type" value="Genomic_DNA"/>
</dbReference>
<proteinExistence type="predicted"/>
<protein>
    <submittedName>
        <fullName evidence="1">Type IV pilus assembly protein PilW</fullName>
    </submittedName>
</protein>
<evidence type="ECO:0000313" key="1">
    <source>
        <dbReference type="EMBL" id="TCK06657.1"/>
    </source>
</evidence>
<keyword evidence="2" id="KW-1185">Reference proteome</keyword>
<reference evidence="1 2" key="1">
    <citation type="submission" date="2019-03" db="EMBL/GenBank/DDBJ databases">
        <title>Genomic Encyclopedia of Archaeal and Bacterial Type Strains, Phase II (KMG-II): from individual species to whole genera.</title>
        <authorList>
            <person name="Goeker M."/>
        </authorList>
    </citation>
    <scope>NUCLEOTIDE SEQUENCE [LARGE SCALE GENOMIC DNA]</scope>
    <source>
        <strain evidence="1 2">DSM 24425</strain>
    </source>
</reference>
<gene>
    <name evidence="1" type="ORF">CLV27_0463</name>
</gene>
<name>A0A4R1GE30_9BACT</name>
<dbReference type="RefSeq" id="WP_132525400.1">
    <property type="nucleotide sequence ID" value="NZ_SMFV01000001.1"/>
</dbReference>
<evidence type="ECO:0000313" key="2">
    <source>
        <dbReference type="Proteomes" id="UP000295777"/>
    </source>
</evidence>
<accession>A0A4R1GE30</accession>
<sequence length="356" mass="40072">MRKGITVLELLIATVLSLVVLAAVYSAYLTLFKSYKKEGTAITTQMESTIGLEVLRQDLEHAGYGISKDETNFPLEVFHLPKTPPNCQAPSVHLVIRSTYKTSDDDTQGWAVLSCNAGDVPHCLAYYNFPYCPRERAATEAVLLRPDGSFFPPQSPTKGGHPPTYFIVDDSGDRCSSTVSTLLAFPISGSGEWERCDNTIVPSCQNQFCNVIEYYLDEDSDAQSPYCEGTYVLKRRVDRREEPFLDCVGDFKVVYDWNGSLCDPSGQDPNLPACPVPSNATELRNNLKMVYVYLLLREGKEDKDFRFKYGTSFNVDGVTLNLPVNLDYYTKDGHDPLKFRWRVVKIAVKPMNLLRY</sequence>
<dbReference type="OrthoDB" id="5430888at2"/>
<dbReference type="Proteomes" id="UP000295777">
    <property type="component" value="Unassembled WGS sequence"/>
</dbReference>
<dbReference type="AlphaFoldDB" id="A0A4R1GE30"/>
<organism evidence="1 2">
    <name type="scientific">Phorcysia thermohydrogeniphila</name>
    <dbReference type="NCBI Taxonomy" id="936138"/>
    <lineage>
        <taxon>Bacteria</taxon>
        <taxon>Pseudomonadati</taxon>
        <taxon>Aquificota</taxon>
        <taxon>Aquificia</taxon>
        <taxon>Desulfurobacteriales</taxon>
        <taxon>Desulfurobacteriaceae</taxon>
        <taxon>Phorcysia</taxon>
    </lineage>
</organism>
<comment type="caution">
    <text evidence="1">The sequence shown here is derived from an EMBL/GenBank/DDBJ whole genome shotgun (WGS) entry which is preliminary data.</text>
</comment>